<evidence type="ECO:0000313" key="3">
    <source>
        <dbReference type="Proteomes" id="UP000004995"/>
    </source>
</evidence>
<reference evidence="2" key="2">
    <citation type="submission" date="2018-08" db="UniProtKB">
        <authorList>
            <consortium name="EnsemblPlants"/>
        </authorList>
    </citation>
    <scope>IDENTIFICATION</scope>
    <source>
        <strain evidence="2">Yugu1</strain>
    </source>
</reference>
<dbReference type="Proteomes" id="UP000004995">
    <property type="component" value="Unassembled WGS sequence"/>
</dbReference>
<dbReference type="EnsemblPlants" id="KQK97334">
    <property type="protein sequence ID" value="KQK97334"/>
    <property type="gene ID" value="SETIT_013107mg"/>
</dbReference>
<dbReference type="EMBL" id="AGNK02004355">
    <property type="status" value="NOT_ANNOTATED_CDS"/>
    <property type="molecule type" value="Genomic_DNA"/>
</dbReference>
<dbReference type="HOGENOM" id="CLU_2871904_0_0_1"/>
<dbReference type="Gramene" id="KQK97334">
    <property type="protein sequence ID" value="KQK97334"/>
    <property type="gene ID" value="SETIT_013107mg"/>
</dbReference>
<organism evidence="2 3">
    <name type="scientific">Setaria italica</name>
    <name type="common">Foxtail millet</name>
    <name type="synonym">Panicum italicum</name>
    <dbReference type="NCBI Taxonomy" id="4555"/>
    <lineage>
        <taxon>Eukaryota</taxon>
        <taxon>Viridiplantae</taxon>
        <taxon>Streptophyta</taxon>
        <taxon>Embryophyta</taxon>
        <taxon>Tracheophyta</taxon>
        <taxon>Spermatophyta</taxon>
        <taxon>Magnoliopsida</taxon>
        <taxon>Liliopsida</taxon>
        <taxon>Poales</taxon>
        <taxon>Poaceae</taxon>
        <taxon>PACMAD clade</taxon>
        <taxon>Panicoideae</taxon>
        <taxon>Panicodae</taxon>
        <taxon>Paniceae</taxon>
        <taxon>Cenchrinae</taxon>
        <taxon>Setaria</taxon>
    </lineage>
</organism>
<dbReference type="AlphaFoldDB" id="K3YFT9"/>
<reference evidence="3" key="1">
    <citation type="journal article" date="2012" name="Nat. Biotechnol.">
        <title>Reference genome sequence of the model plant Setaria.</title>
        <authorList>
            <person name="Bennetzen J.L."/>
            <person name="Schmutz J."/>
            <person name="Wang H."/>
            <person name="Percifield R."/>
            <person name="Hawkins J."/>
            <person name="Pontaroli A.C."/>
            <person name="Estep M."/>
            <person name="Feng L."/>
            <person name="Vaughn J.N."/>
            <person name="Grimwood J."/>
            <person name="Jenkins J."/>
            <person name="Barry K."/>
            <person name="Lindquist E."/>
            <person name="Hellsten U."/>
            <person name="Deshpande S."/>
            <person name="Wang X."/>
            <person name="Wu X."/>
            <person name="Mitros T."/>
            <person name="Triplett J."/>
            <person name="Yang X."/>
            <person name="Ye C.Y."/>
            <person name="Mauro-Herrera M."/>
            <person name="Wang L."/>
            <person name="Li P."/>
            <person name="Sharma M."/>
            <person name="Sharma R."/>
            <person name="Ronald P.C."/>
            <person name="Panaud O."/>
            <person name="Kellogg E.A."/>
            <person name="Brutnell T.P."/>
            <person name="Doust A.N."/>
            <person name="Tuskan G.A."/>
            <person name="Rokhsar D."/>
            <person name="Devos K.M."/>
        </authorList>
    </citation>
    <scope>NUCLEOTIDE SEQUENCE [LARGE SCALE GENOMIC DNA]</scope>
    <source>
        <strain evidence="3">cv. Yugu1</strain>
    </source>
</reference>
<sequence length="64" mass="6679">MPSSAKRKAPAAPSPARGRGQAPPSPSRRQRPPPHLPSKLAFMAMAWGSDAASTPVWTGMACDP</sequence>
<keyword evidence="3" id="KW-1185">Reference proteome</keyword>
<feature type="compositionally biased region" description="Low complexity" evidence="1">
    <location>
        <begin position="10"/>
        <end position="22"/>
    </location>
</feature>
<name>K3YFT9_SETIT</name>
<accession>K3YFT9</accession>
<protein>
    <submittedName>
        <fullName evidence="2">Uncharacterized protein</fullName>
    </submittedName>
</protein>
<dbReference type="InParanoid" id="K3YFT9"/>
<feature type="region of interest" description="Disordered" evidence="1">
    <location>
        <begin position="1"/>
        <end position="38"/>
    </location>
</feature>
<evidence type="ECO:0000256" key="1">
    <source>
        <dbReference type="SAM" id="MobiDB-lite"/>
    </source>
</evidence>
<proteinExistence type="predicted"/>
<evidence type="ECO:0000313" key="2">
    <source>
        <dbReference type="EnsemblPlants" id="KQK97334"/>
    </source>
</evidence>